<keyword evidence="3" id="KW-1185">Reference proteome</keyword>
<dbReference type="WBParaSite" id="PTRK_0001173600.1">
    <property type="protein sequence ID" value="PTRK_0001173600.1"/>
    <property type="gene ID" value="PTRK_0001173600"/>
</dbReference>
<dbReference type="Proteomes" id="UP000038045">
    <property type="component" value="Unplaced"/>
</dbReference>
<evidence type="ECO:0000256" key="1">
    <source>
        <dbReference type="SAM" id="MobiDB-lite"/>
    </source>
</evidence>
<name>A0A0N4ZTA7_PARTI</name>
<feature type="compositionally biased region" description="Pro residues" evidence="1">
    <location>
        <begin position="166"/>
        <end position="175"/>
    </location>
</feature>
<feature type="chain" id="PRO_5005892414" evidence="2">
    <location>
        <begin position="19"/>
        <end position="190"/>
    </location>
</feature>
<reference evidence="4" key="1">
    <citation type="submission" date="2017-02" db="UniProtKB">
        <authorList>
            <consortium name="WormBaseParasite"/>
        </authorList>
    </citation>
    <scope>IDENTIFICATION</scope>
</reference>
<accession>A0A0N4ZTA7</accession>
<feature type="compositionally biased region" description="Polar residues" evidence="1">
    <location>
        <begin position="126"/>
        <end position="147"/>
    </location>
</feature>
<evidence type="ECO:0000313" key="3">
    <source>
        <dbReference type="Proteomes" id="UP000038045"/>
    </source>
</evidence>
<feature type="compositionally biased region" description="Pro residues" evidence="1">
    <location>
        <begin position="102"/>
        <end position="114"/>
    </location>
</feature>
<keyword evidence="2" id="KW-0732">Signal</keyword>
<evidence type="ECO:0000256" key="2">
    <source>
        <dbReference type="SAM" id="SignalP"/>
    </source>
</evidence>
<sequence length="190" mass="21230">MVIRLTFLFLQFVYIVICQWGPPPPPPPPPGFGGPGDFWPMSFEEKMNARNILDTETRSLTFAPPPLKRMLRNYCKQSRIGHPRCGEVFRPRHMGPMDQFHGPPPPPPPPPPPQRRPDYDEEEGWNGQNVNRNQGWESSVPQSQMMQNTNINPSPSSPLPNGFVPPTAPSIPDPPGFSDAVPRGPPSIAR</sequence>
<dbReference type="AlphaFoldDB" id="A0A0N4ZTA7"/>
<evidence type="ECO:0000313" key="4">
    <source>
        <dbReference type="WBParaSite" id="PTRK_0001173600.1"/>
    </source>
</evidence>
<feature type="signal peptide" evidence="2">
    <location>
        <begin position="1"/>
        <end position="18"/>
    </location>
</feature>
<protein>
    <submittedName>
        <fullName evidence="4">Uncharacterized protein</fullName>
    </submittedName>
</protein>
<feature type="region of interest" description="Disordered" evidence="1">
    <location>
        <begin position="85"/>
        <end position="190"/>
    </location>
</feature>
<organism evidence="3 4">
    <name type="scientific">Parastrongyloides trichosuri</name>
    <name type="common">Possum-specific nematode worm</name>
    <dbReference type="NCBI Taxonomy" id="131310"/>
    <lineage>
        <taxon>Eukaryota</taxon>
        <taxon>Metazoa</taxon>
        <taxon>Ecdysozoa</taxon>
        <taxon>Nematoda</taxon>
        <taxon>Chromadorea</taxon>
        <taxon>Rhabditida</taxon>
        <taxon>Tylenchina</taxon>
        <taxon>Panagrolaimomorpha</taxon>
        <taxon>Strongyloidoidea</taxon>
        <taxon>Strongyloididae</taxon>
        <taxon>Parastrongyloides</taxon>
    </lineage>
</organism>
<proteinExistence type="predicted"/>